<dbReference type="RefSeq" id="WP_143342772.1">
    <property type="nucleotide sequence ID" value="NZ_JAGIOO010000001.1"/>
</dbReference>
<comment type="caution">
    <text evidence="2">The sequence shown here is derived from an EMBL/GenBank/DDBJ whole genome shotgun (WGS) entry which is preliminary data.</text>
</comment>
<proteinExistence type="predicted"/>
<evidence type="ECO:0000256" key="1">
    <source>
        <dbReference type="SAM" id="MobiDB-lite"/>
    </source>
</evidence>
<dbReference type="InterPro" id="IPR013382">
    <property type="entry name" value="CRISPR-assoc_prot_Cse2"/>
</dbReference>
<gene>
    <name evidence="2" type="ORF">JOF53_008561</name>
</gene>
<keyword evidence="3" id="KW-1185">Reference proteome</keyword>
<dbReference type="Gene3D" id="1.10.520.40">
    <property type="entry name" value="CRISPR-associated protein Cse2"/>
    <property type="match status" value="1"/>
</dbReference>
<accession>A0ABS5ASY6</accession>
<dbReference type="EMBL" id="JAGIOO010000001">
    <property type="protein sequence ID" value="MBP2479689.1"/>
    <property type="molecule type" value="Genomic_DNA"/>
</dbReference>
<organism evidence="2 3">
    <name type="scientific">Crossiella equi</name>
    <dbReference type="NCBI Taxonomy" id="130796"/>
    <lineage>
        <taxon>Bacteria</taxon>
        <taxon>Bacillati</taxon>
        <taxon>Actinomycetota</taxon>
        <taxon>Actinomycetes</taxon>
        <taxon>Pseudonocardiales</taxon>
        <taxon>Pseudonocardiaceae</taxon>
        <taxon>Crossiella</taxon>
    </lineage>
</organism>
<evidence type="ECO:0000313" key="2">
    <source>
        <dbReference type="EMBL" id="MBP2479689.1"/>
    </source>
</evidence>
<sequence length="145" mass="16330">MSTALTTQAATPARATTVEERFVEHIQQLCARSSAARNQLRRTERRRPEDVSRAVHQVVARWLPDNPSPGRERAYYTVAALLAAQPNTTHRNIDDQPPPVVDDTAPETRPQQRRANRGRPWPEPVWDSPTARRRSALPAPNGTRS</sequence>
<dbReference type="Pfam" id="PF09485">
    <property type="entry name" value="CRISPR_Cse2"/>
    <property type="match status" value="1"/>
</dbReference>
<name>A0ABS5ASY6_9PSEU</name>
<reference evidence="2 3" key="1">
    <citation type="submission" date="2021-03" db="EMBL/GenBank/DDBJ databases">
        <title>Sequencing the genomes of 1000 actinobacteria strains.</title>
        <authorList>
            <person name="Klenk H.-P."/>
        </authorList>
    </citation>
    <scope>NUCLEOTIDE SEQUENCE [LARGE SCALE GENOMIC DNA]</scope>
    <source>
        <strain evidence="2 3">DSM 44580</strain>
    </source>
</reference>
<dbReference type="Proteomes" id="UP001519363">
    <property type="component" value="Unassembled WGS sequence"/>
</dbReference>
<dbReference type="InterPro" id="IPR038287">
    <property type="entry name" value="Cse2_sf"/>
</dbReference>
<feature type="region of interest" description="Disordered" evidence="1">
    <location>
        <begin position="33"/>
        <end position="54"/>
    </location>
</feature>
<protein>
    <submittedName>
        <fullName evidence="2">Uncharacterized protein</fullName>
    </submittedName>
</protein>
<evidence type="ECO:0000313" key="3">
    <source>
        <dbReference type="Proteomes" id="UP001519363"/>
    </source>
</evidence>
<feature type="region of interest" description="Disordered" evidence="1">
    <location>
        <begin position="87"/>
        <end position="145"/>
    </location>
</feature>